<keyword evidence="2" id="KW-0698">rRNA processing</keyword>
<dbReference type="InterPro" id="IPR006224">
    <property type="entry name" value="PsdUridine_synth_RluA-like_CS"/>
</dbReference>
<comment type="catalytic activity">
    <reaction evidence="8">
        <text>a uridine in RNA = a pseudouridine in RNA</text>
        <dbReference type="Rhea" id="RHEA:48348"/>
        <dbReference type="Rhea" id="RHEA-COMP:12068"/>
        <dbReference type="Rhea" id="RHEA-COMP:12069"/>
        <dbReference type="ChEBI" id="CHEBI:65314"/>
        <dbReference type="ChEBI" id="CHEBI:65315"/>
    </reaction>
</comment>
<feature type="domain" description="Pseudouridine synthase RsuA/RluA-like" evidence="9">
    <location>
        <begin position="26"/>
        <end position="172"/>
    </location>
</feature>
<evidence type="ECO:0000313" key="11">
    <source>
        <dbReference type="Proteomes" id="UP001500547"/>
    </source>
</evidence>
<dbReference type="InterPro" id="IPR020103">
    <property type="entry name" value="PsdUridine_synth_cat_dom_sf"/>
</dbReference>
<dbReference type="PROSITE" id="PS01129">
    <property type="entry name" value="PSI_RLU"/>
    <property type="match status" value="1"/>
</dbReference>
<comment type="caution">
    <text evidence="10">The sequence shown here is derived from an EMBL/GenBank/DDBJ whole genome shotgun (WGS) entry which is preliminary data.</text>
</comment>
<evidence type="ECO:0000256" key="6">
    <source>
        <dbReference type="ARBA" id="ARBA00036916"/>
    </source>
</evidence>
<dbReference type="EC" id="5.4.99.-" evidence="8"/>
<comment type="function">
    <text evidence="7">Dual specificity enzyme that catalyzes the synthesis of pseudouridine from uracil-746 in 23S ribosomal RNA and from uracil-32 in the anticodon stem and loop of transfer RNAs.</text>
</comment>
<keyword evidence="11" id="KW-1185">Reference proteome</keyword>
<dbReference type="NCBIfam" id="TIGR00005">
    <property type="entry name" value="rluA_subfam"/>
    <property type="match status" value="1"/>
</dbReference>
<dbReference type="Gene3D" id="3.30.2350.10">
    <property type="entry name" value="Pseudouridine synthase"/>
    <property type="match status" value="1"/>
</dbReference>
<dbReference type="Proteomes" id="UP001500547">
    <property type="component" value="Unassembled WGS sequence"/>
</dbReference>
<comment type="similarity">
    <text evidence="1 8">Belongs to the pseudouridine synthase RluA family.</text>
</comment>
<dbReference type="Pfam" id="PF00849">
    <property type="entry name" value="PseudoU_synth_2"/>
    <property type="match status" value="1"/>
</dbReference>
<evidence type="ECO:0000256" key="2">
    <source>
        <dbReference type="ARBA" id="ARBA00022552"/>
    </source>
</evidence>
<keyword evidence="4 8" id="KW-0413">Isomerase</keyword>
<keyword evidence="3" id="KW-0819">tRNA processing</keyword>
<evidence type="ECO:0000256" key="5">
    <source>
        <dbReference type="ARBA" id="ARBA00036184"/>
    </source>
</evidence>
<comment type="catalytic activity">
    <reaction evidence="6">
        <text>uridine(746) in 23S rRNA = pseudouridine(746) in 23S rRNA</text>
        <dbReference type="Rhea" id="RHEA:42548"/>
        <dbReference type="Rhea" id="RHEA-COMP:10109"/>
        <dbReference type="Rhea" id="RHEA-COMP:10110"/>
        <dbReference type="ChEBI" id="CHEBI:65314"/>
        <dbReference type="ChEBI" id="CHEBI:65315"/>
        <dbReference type="EC" id="5.4.99.29"/>
    </reaction>
</comment>
<evidence type="ECO:0000259" key="9">
    <source>
        <dbReference type="Pfam" id="PF00849"/>
    </source>
</evidence>
<dbReference type="PANTHER" id="PTHR21600:SF91">
    <property type="entry name" value="DUAL-SPECIFICITY RNA PSEUDOURIDINE SYNTHASE RLUA"/>
    <property type="match status" value="1"/>
</dbReference>
<comment type="function">
    <text evidence="8">Responsible for synthesis of pseudouridine from uracil.</text>
</comment>
<sequence length="221" mass="24510">MTHSVTERYRPPQLPLDVLYEDDTCVVVNKPSGLLSVPGRGEEKQDCMATRLLGRFPDAMIVHRLDMETSGILVFARGVDAQRTLSMAFASRQVSKAYEALVSGLPDPTDGSIDMPLITDWPNRPRQMVDHQRGKPSLTHFSTLARPSPDTSRLRLIPITGRSHQLRVHLQAIGHAILGDALYADAPARQQAPRLMLHACELRFPHPVSGEPIHISCPCPF</sequence>
<protein>
    <recommendedName>
        <fullName evidence="8">Pseudouridine synthase</fullName>
        <ecNumber evidence="8">5.4.99.-</ecNumber>
    </recommendedName>
</protein>
<dbReference type="PANTHER" id="PTHR21600">
    <property type="entry name" value="MITOCHONDRIAL RNA PSEUDOURIDINE SYNTHASE"/>
    <property type="match status" value="1"/>
</dbReference>
<evidence type="ECO:0000313" key="10">
    <source>
        <dbReference type="EMBL" id="GAA5159465.1"/>
    </source>
</evidence>
<comment type="catalytic activity">
    <reaction evidence="5">
        <text>uridine(32) in tRNA = pseudouridine(32) in tRNA</text>
        <dbReference type="Rhea" id="RHEA:42544"/>
        <dbReference type="Rhea" id="RHEA-COMP:10107"/>
        <dbReference type="Rhea" id="RHEA-COMP:10108"/>
        <dbReference type="ChEBI" id="CHEBI:65314"/>
        <dbReference type="ChEBI" id="CHEBI:65315"/>
        <dbReference type="EC" id="5.4.99.28"/>
    </reaction>
</comment>
<dbReference type="EMBL" id="BAABLD010000002">
    <property type="protein sequence ID" value="GAA5159465.1"/>
    <property type="molecule type" value="Genomic_DNA"/>
</dbReference>
<proteinExistence type="inferred from homology"/>
<evidence type="ECO:0000256" key="7">
    <source>
        <dbReference type="ARBA" id="ARBA00037305"/>
    </source>
</evidence>
<dbReference type="CDD" id="cd02869">
    <property type="entry name" value="PseudoU_synth_RluA_like"/>
    <property type="match status" value="1"/>
</dbReference>
<organism evidence="10 11">
    <name type="scientific">Viridibacterium curvum</name>
    <dbReference type="NCBI Taxonomy" id="1101404"/>
    <lineage>
        <taxon>Bacteria</taxon>
        <taxon>Pseudomonadati</taxon>
        <taxon>Pseudomonadota</taxon>
        <taxon>Betaproteobacteria</taxon>
        <taxon>Rhodocyclales</taxon>
        <taxon>Rhodocyclaceae</taxon>
        <taxon>Viridibacterium</taxon>
    </lineage>
</organism>
<evidence type="ECO:0000256" key="3">
    <source>
        <dbReference type="ARBA" id="ARBA00022694"/>
    </source>
</evidence>
<name>A0ABP9QB26_9RHOO</name>
<evidence type="ECO:0000256" key="8">
    <source>
        <dbReference type="RuleBase" id="RU362028"/>
    </source>
</evidence>
<dbReference type="SUPFAM" id="SSF55120">
    <property type="entry name" value="Pseudouridine synthase"/>
    <property type="match status" value="1"/>
</dbReference>
<dbReference type="RefSeq" id="WP_345531325.1">
    <property type="nucleotide sequence ID" value="NZ_BAABLD010000002.1"/>
</dbReference>
<evidence type="ECO:0000256" key="4">
    <source>
        <dbReference type="ARBA" id="ARBA00023235"/>
    </source>
</evidence>
<reference evidence="11" key="1">
    <citation type="journal article" date="2019" name="Int. J. Syst. Evol. Microbiol.">
        <title>The Global Catalogue of Microorganisms (GCM) 10K type strain sequencing project: providing services to taxonomists for standard genome sequencing and annotation.</title>
        <authorList>
            <consortium name="The Broad Institute Genomics Platform"/>
            <consortium name="The Broad Institute Genome Sequencing Center for Infectious Disease"/>
            <person name="Wu L."/>
            <person name="Ma J."/>
        </authorList>
    </citation>
    <scope>NUCLEOTIDE SEQUENCE [LARGE SCALE GENOMIC DNA]</scope>
    <source>
        <strain evidence="11">JCM 18715</strain>
    </source>
</reference>
<dbReference type="InterPro" id="IPR006225">
    <property type="entry name" value="PsdUridine_synth_RluC/D"/>
</dbReference>
<evidence type="ECO:0000256" key="1">
    <source>
        <dbReference type="ARBA" id="ARBA00010876"/>
    </source>
</evidence>
<gene>
    <name evidence="10" type="ORF">GCM10025770_05750</name>
</gene>
<dbReference type="InterPro" id="IPR050188">
    <property type="entry name" value="RluA_PseudoU_synthase"/>
</dbReference>
<accession>A0ABP9QB26</accession>
<dbReference type="InterPro" id="IPR006145">
    <property type="entry name" value="PsdUridine_synth_RsuA/RluA"/>
</dbReference>